<accession>A0ABS2KDZ6</accession>
<name>A0ABS2KDZ6_9GAMM</name>
<reference evidence="2" key="1">
    <citation type="submission" date="2020-10" db="EMBL/GenBank/DDBJ databases">
        <title>Phylogeny of dyella-like bacteria.</title>
        <authorList>
            <person name="Fu J."/>
        </authorList>
    </citation>
    <scope>NUCLEOTIDE SEQUENCE</scope>
    <source>
        <strain evidence="2">DHON07</strain>
    </source>
</reference>
<dbReference type="Gene3D" id="3.40.190.10">
    <property type="entry name" value="Periplasmic binding protein-like II"/>
    <property type="match status" value="2"/>
</dbReference>
<keyword evidence="3" id="KW-1185">Reference proteome</keyword>
<feature type="signal peptide" evidence="1">
    <location>
        <begin position="1"/>
        <end position="27"/>
    </location>
</feature>
<keyword evidence="1" id="KW-0732">Signal</keyword>
<evidence type="ECO:0000313" key="3">
    <source>
        <dbReference type="Proteomes" id="UP001430193"/>
    </source>
</evidence>
<dbReference type="PANTHER" id="PTHR30632:SF0">
    <property type="entry name" value="SULFATE-BINDING PROTEIN"/>
    <property type="match status" value="1"/>
</dbReference>
<evidence type="ECO:0000256" key="1">
    <source>
        <dbReference type="SAM" id="SignalP"/>
    </source>
</evidence>
<dbReference type="Pfam" id="PF13531">
    <property type="entry name" value="SBP_bac_11"/>
    <property type="match status" value="1"/>
</dbReference>
<feature type="chain" id="PRO_5046937010" evidence="1">
    <location>
        <begin position="28"/>
        <end position="316"/>
    </location>
</feature>
<dbReference type="RefSeq" id="WP_204630924.1">
    <property type="nucleotide sequence ID" value="NZ_BSOC01000004.1"/>
</dbReference>
<comment type="caution">
    <text evidence="2">The sequence shown here is derived from an EMBL/GenBank/DDBJ whole genome shotgun (WGS) entry which is preliminary data.</text>
</comment>
<dbReference type="Proteomes" id="UP001430193">
    <property type="component" value="Unassembled WGS sequence"/>
</dbReference>
<dbReference type="PROSITE" id="PS51257">
    <property type="entry name" value="PROKAR_LIPOPROTEIN"/>
    <property type="match status" value="1"/>
</dbReference>
<proteinExistence type="predicted"/>
<sequence length="316" mass="34572">MSSRTNRRWLHALLAGMLVAACGSASAGQTDYLPPWNPPPTGGVSFAVPPFDAIADLHGDIVDPQLTVFFAGNQFMVVHDLVEAFKQSHPQYQRIYVETLPPGILAKQIETGSLVMGNLRIALKPDIFTTGKGSVAQLQKQHGWFAETADYARNPLAILVAKGNPKHVQGLKDLGRDDVRVSMPNPQWEGIAKQIEASYRKAGGDALDHAVMDAKVKDGSTYLTRIHHRESPLRVLQGDSDAAPVWSTEAYFQQQVLHRPVETVAIPAEQNVTATYTAARMKDAPHAQAAKDFLAFMTSAPAQAIYRKYGFQPPQP</sequence>
<protein>
    <submittedName>
        <fullName evidence="2">Substrate-binding domain-containing protein</fullName>
    </submittedName>
</protein>
<organism evidence="2 3">
    <name type="scientific">Dyella mobilis</name>
    <dbReference type="NCBI Taxonomy" id="1849582"/>
    <lineage>
        <taxon>Bacteria</taxon>
        <taxon>Pseudomonadati</taxon>
        <taxon>Pseudomonadota</taxon>
        <taxon>Gammaproteobacteria</taxon>
        <taxon>Lysobacterales</taxon>
        <taxon>Rhodanobacteraceae</taxon>
        <taxon>Dyella</taxon>
    </lineage>
</organism>
<dbReference type="InterPro" id="IPR050682">
    <property type="entry name" value="ModA/WtpA"/>
</dbReference>
<dbReference type="PANTHER" id="PTHR30632">
    <property type="entry name" value="MOLYBDATE-BINDING PERIPLASMIC PROTEIN"/>
    <property type="match status" value="1"/>
</dbReference>
<evidence type="ECO:0000313" key="2">
    <source>
        <dbReference type="EMBL" id="MBM7129314.1"/>
    </source>
</evidence>
<dbReference type="EMBL" id="JADIKF010000037">
    <property type="protein sequence ID" value="MBM7129314.1"/>
    <property type="molecule type" value="Genomic_DNA"/>
</dbReference>
<dbReference type="SUPFAM" id="SSF53850">
    <property type="entry name" value="Periplasmic binding protein-like II"/>
    <property type="match status" value="1"/>
</dbReference>
<gene>
    <name evidence="2" type="ORF">ISS99_07240</name>
</gene>